<name>A0A2P2M4W5_RHIMU</name>
<protein>
    <submittedName>
        <fullName evidence="2">Uncharacterized protein</fullName>
    </submittedName>
</protein>
<accession>A0A2P2M4W5</accession>
<organism evidence="2">
    <name type="scientific">Rhizophora mucronata</name>
    <name type="common">Asiatic mangrove</name>
    <dbReference type="NCBI Taxonomy" id="61149"/>
    <lineage>
        <taxon>Eukaryota</taxon>
        <taxon>Viridiplantae</taxon>
        <taxon>Streptophyta</taxon>
        <taxon>Embryophyta</taxon>
        <taxon>Tracheophyta</taxon>
        <taxon>Spermatophyta</taxon>
        <taxon>Magnoliopsida</taxon>
        <taxon>eudicotyledons</taxon>
        <taxon>Gunneridae</taxon>
        <taxon>Pentapetalae</taxon>
        <taxon>rosids</taxon>
        <taxon>fabids</taxon>
        <taxon>Malpighiales</taxon>
        <taxon>Rhizophoraceae</taxon>
        <taxon>Rhizophora</taxon>
    </lineage>
</organism>
<proteinExistence type="predicted"/>
<evidence type="ECO:0000313" key="2">
    <source>
        <dbReference type="EMBL" id="MBX25266.1"/>
    </source>
</evidence>
<dbReference type="EMBL" id="GGEC01044782">
    <property type="protein sequence ID" value="MBX25266.1"/>
    <property type="molecule type" value="Transcribed_RNA"/>
</dbReference>
<sequence length="137" mass="15270">MVRFCFSFRLLFEFESFSLCLDPSSTPSASEFPPRFPSKFPETFKSPPASVLEVASVPSSKEGAKTLSLFNFPPSPPPPDLTSSSFFSFPTFPEEFPLRLRLSRLESIKSFPTTLPPSSLLNPEPEDLLNCFPPTLD</sequence>
<dbReference type="AlphaFoldDB" id="A0A2P2M4W5"/>
<reference evidence="2" key="1">
    <citation type="submission" date="2018-02" db="EMBL/GenBank/DDBJ databases">
        <title>Rhizophora mucronata_Transcriptome.</title>
        <authorList>
            <person name="Meera S.P."/>
            <person name="Sreeshan A."/>
            <person name="Augustine A."/>
        </authorList>
    </citation>
    <scope>NUCLEOTIDE SEQUENCE</scope>
    <source>
        <tissue evidence="2">Leaf</tissue>
    </source>
</reference>
<evidence type="ECO:0000256" key="1">
    <source>
        <dbReference type="SAM" id="SignalP"/>
    </source>
</evidence>
<feature type="chain" id="PRO_5015166559" evidence="1">
    <location>
        <begin position="21"/>
        <end position="137"/>
    </location>
</feature>
<feature type="signal peptide" evidence="1">
    <location>
        <begin position="1"/>
        <end position="20"/>
    </location>
</feature>
<keyword evidence="1" id="KW-0732">Signal</keyword>